<comment type="similarity">
    <text evidence="2 7">Belongs to the glycosyl hydrolase 43 family.</text>
</comment>
<evidence type="ECO:0000256" key="3">
    <source>
        <dbReference type="ARBA" id="ARBA00022801"/>
    </source>
</evidence>
<evidence type="ECO:0000256" key="4">
    <source>
        <dbReference type="ARBA" id="ARBA00023295"/>
    </source>
</evidence>
<dbReference type="AlphaFoldDB" id="A0A212JAM0"/>
<proteinExistence type="inferred from homology"/>
<organism evidence="9">
    <name type="scientific">uncultured Dysgonomonas sp</name>
    <dbReference type="NCBI Taxonomy" id="206096"/>
    <lineage>
        <taxon>Bacteria</taxon>
        <taxon>Pseudomonadati</taxon>
        <taxon>Bacteroidota</taxon>
        <taxon>Bacteroidia</taxon>
        <taxon>Bacteroidales</taxon>
        <taxon>Dysgonomonadaceae</taxon>
        <taxon>Dysgonomonas</taxon>
        <taxon>environmental samples</taxon>
    </lineage>
</organism>
<dbReference type="Gene3D" id="2.40.128.10">
    <property type="match status" value="1"/>
</dbReference>
<dbReference type="PANTHER" id="PTHR43301">
    <property type="entry name" value="ARABINAN ENDO-1,5-ALPHA-L-ARABINOSIDASE"/>
    <property type="match status" value="1"/>
</dbReference>
<keyword evidence="4 7" id="KW-0326">Glycosidase</keyword>
<dbReference type="Pfam" id="PF16369">
    <property type="entry name" value="GH43_C"/>
    <property type="match status" value="1"/>
</dbReference>
<dbReference type="RefSeq" id="WP_296939851.1">
    <property type="nucleotide sequence ID" value="NZ_LT599032.1"/>
</dbReference>
<dbReference type="InterPro" id="IPR006710">
    <property type="entry name" value="Glyco_hydro_43"/>
</dbReference>
<keyword evidence="3 7" id="KW-0378">Hydrolase</keyword>
<dbReference type="Pfam" id="PF04616">
    <property type="entry name" value="Glyco_hydro_43"/>
    <property type="match status" value="1"/>
</dbReference>
<feature type="site" description="Important for catalytic activity, responsible for pKa modulation of the active site Glu and correct orientation of both the proton donor and substrate" evidence="6">
    <location>
        <position position="192"/>
    </location>
</feature>
<evidence type="ECO:0000256" key="6">
    <source>
        <dbReference type="PIRSR" id="PIRSR606710-2"/>
    </source>
</evidence>
<dbReference type="Gene3D" id="2.115.10.20">
    <property type="entry name" value="Glycosyl hydrolase domain, family 43"/>
    <property type="match status" value="1"/>
</dbReference>
<evidence type="ECO:0000313" key="9">
    <source>
        <dbReference type="EMBL" id="SBV96482.1"/>
    </source>
</evidence>
<dbReference type="PROSITE" id="PS51257">
    <property type="entry name" value="PROKAR_LIPOPROTEIN"/>
    <property type="match status" value="1"/>
</dbReference>
<dbReference type="GO" id="GO:0005975">
    <property type="term" value="P:carbohydrate metabolic process"/>
    <property type="evidence" value="ECO:0007669"/>
    <property type="project" value="InterPro"/>
</dbReference>
<dbReference type="InterPro" id="IPR050727">
    <property type="entry name" value="GH43_arabinanases"/>
</dbReference>
<accession>A0A212JAM0</accession>
<evidence type="ECO:0000256" key="7">
    <source>
        <dbReference type="RuleBase" id="RU361187"/>
    </source>
</evidence>
<evidence type="ECO:0000256" key="1">
    <source>
        <dbReference type="ARBA" id="ARBA00004834"/>
    </source>
</evidence>
<feature type="domain" description="Extracellular endo-alpha-(1-&gt;5)-L-arabinanase C-terminal" evidence="8">
    <location>
        <begin position="369"/>
        <end position="490"/>
    </location>
</feature>
<dbReference type="SUPFAM" id="SSF75005">
    <property type="entry name" value="Arabinanase/levansucrase/invertase"/>
    <property type="match status" value="1"/>
</dbReference>
<protein>
    <recommendedName>
        <fullName evidence="8">Extracellular endo-alpha-(1-&gt;5)-L-arabinanase C-terminal domain-containing protein</fullName>
    </recommendedName>
</protein>
<evidence type="ECO:0000256" key="5">
    <source>
        <dbReference type="PIRSR" id="PIRSR606710-1"/>
    </source>
</evidence>
<comment type="pathway">
    <text evidence="1">Glycan metabolism; L-arabinan degradation.</text>
</comment>
<reference evidence="9" key="1">
    <citation type="submission" date="2016-04" db="EMBL/GenBank/DDBJ databases">
        <authorList>
            <person name="Evans L.H."/>
            <person name="Alamgir A."/>
            <person name="Owens N."/>
            <person name="Weber N.D."/>
            <person name="Virtaneva K."/>
            <person name="Barbian K."/>
            <person name="Babar A."/>
            <person name="Rosenke K."/>
        </authorList>
    </citation>
    <scope>NUCLEOTIDE SEQUENCE</scope>
    <source>
        <strain evidence="9">86-1</strain>
    </source>
</reference>
<name>A0A212JAM0_9BACT</name>
<dbReference type="EMBL" id="FLUM01000001">
    <property type="protein sequence ID" value="SBV96482.1"/>
    <property type="molecule type" value="Genomic_DNA"/>
</dbReference>
<feature type="active site" description="Proton donor" evidence="5">
    <location>
        <position position="249"/>
    </location>
</feature>
<evidence type="ECO:0000256" key="2">
    <source>
        <dbReference type="ARBA" id="ARBA00009865"/>
    </source>
</evidence>
<evidence type="ECO:0000259" key="8">
    <source>
        <dbReference type="Pfam" id="PF16369"/>
    </source>
</evidence>
<sequence length="494" mass="56125">MKTIINILFLGCCTFIVSCAQKPFEPKANVNPWADDYSGISEMKDYKQWGTYNVHDPSCLLIGDTYYMYSTDAIYKEDSAAMKKDDLPFGYIQVRKSKDLVNWEFIGWAFKEIPQEAKDWVLNNNNGKGATNIWAPYIVEYKGKYRLYYSVSAFAKQVSYIGMAESASPEGPWELKGCVVKTKTGDVMNAIDPSIVTNPENGEQWMHYGSYFGGLHCVQLNPETGLTLNDGDQGHLTARRFDGKKNNIEAPEIIYNPDLKKYFLFVSYDPLMTTYNVRVGRSDKPEGPFTDFFGTDMREETDNFPILTYPYQFRNHIGWAGVAHCCVFADKGGKYYMAHQARLRPENHMMDLHVRDMYWTADGWPVVSPERYAATPQQKIQEGDLMGDWEVLVVQGDAPARDLFAGQILWGENHLKEGEENKSEIITLSKDLSFSGGLSGKWAFDKSGILSLNISETVSNVQVFMGQDWENQTQTILFTGLNSKGYSIWGKRVK</sequence>
<feature type="active site" description="Proton acceptor" evidence="5">
    <location>
        <position position="56"/>
    </location>
</feature>
<dbReference type="CDD" id="cd08998">
    <property type="entry name" value="GH43_Arb43a-like"/>
    <property type="match status" value="1"/>
</dbReference>
<gene>
    <name evidence="9" type="ORF">KL86DYS1_11659</name>
</gene>
<dbReference type="GO" id="GO:0004553">
    <property type="term" value="F:hydrolase activity, hydrolyzing O-glycosyl compounds"/>
    <property type="evidence" value="ECO:0007669"/>
    <property type="project" value="InterPro"/>
</dbReference>
<dbReference type="InterPro" id="IPR023296">
    <property type="entry name" value="Glyco_hydro_beta-prop_sf"/>
</dbReference>
<dbReference type="InterPro" id="IPR032291">
    <property type="entry name" value="Abn2_C"/>
</dbReference>
<dbReference type="PANTHER" id="PTHR43301:SF3">
    <property type="entry name" value="ARABINAN ENDO-1,5-ALPHA-L-ARABINOSIDASE A-RELATED"/>
    <property type="match status" value="1"/>
</dbReference>